<comment type="caution">
    <text evidence="2">The sequence shown here is derived from an EMBL/GenBank/DDBJ whole genome shotgun (WGS) entry which is preliminary data.</text>
</comment>
<evidence type="ECO:0000313" key="3">
    <source>
        <dbReference type="Proteomes" id="UP000752814"/>
    </source>
</evidence>
<feature type="domain" description="Flavodoxin-like" evidence="1">
    <location>
        <begin position="3"/>
        <end position="156"/>
    </location>
</feature>
<dbReference type="GeneID" id="41323489"/>
<dbReference type="AlphaFoldDB" id="A0A8J8PH20"/>
<dbReference type="SUPFAM" id="SSF52218">
    <property type="entry name" value="Flavoproteins"/>
    <property type="match status" value="1"/>
</dbReference>
<dbReference type="InterPro" id="IPR029039">
    <property type="entry name" value="Flavoprotein-like_sf"/>
</dbReference>
<dbReference type="Proteomes" id="UP000752814">
    <property type="component" value="Unassembled WGS sequence"/>
</dbReference>
<accession>A0A8J8PH20</accession>
<dbReference type="InterPro" id="IPR008254">
    <property type="entry name" value="Flavodoxin/NO_synth"/>
</dbReference>
<organism evidence="2 3">
    <name type="scientific">Candidatus Methanomassiliicoccus intestinalis</name>
    <dbReference type="NCBI Taxonomy" id="1406512"/>
    <lineage>
        <taxon>Archaea</taxon>
        <taxon>Methanobacteriati</taxon>
        <taxon>Thermoplasmatota</taxon>
        <taxon>Thermoplasmata</taxon>
        <taxon>Methanomassiliicoccales</taxon>
        <taxon>Methanomassiliicoccaceae</taxon>
        <taxon>Methanomassiliicoccus</taxon>
    </lineage>
</organism>
<reference evidence="2" key="1">
    <citation type="submission" date="2016-03" db="EMBL/GenBank/DDBJ databases">
        <authorList>
            <person name="Borrel G."/>
            <person name="Mccann A."/>
            <person name="O'Toole P.W."/>
        </authorList>
    </citation>
    <scope>NUCLEOTIDE SEQUENCE</scope>
    <source>
        <strain evidence="2">183</strain>
    </source>
</reference>
<protein>
    <recommendedName>
        <fullName evidence="1">Flavodoxin-like domain-containing protein</fullName>
    </recommendedName>
</protein>
<dbReference type="RefSeq" id="WP_020448959.1">
    <property type="nucleotide sequence ID" value="NZ_CAYAXV010000011.1"/>
</dbReference>
<evidence type="ECO:0000313" key="2">
    <source>
        <dbReference type="EMBL" id="TQS84502.1"/>
    </source>
</evidence>
<dbReference type="EMBL" id="LVVT01000001">
    <property type="protein sequence ID" value="TQS84502.1"/>
    <property type="molecule type" value="Genomic_DNA"/>
</dbReference>
<gene>
    <name evidence="2" type="ORF">A3207_00195</name>
</gene>
<dbReference type="Gene3D" id="3.40.50.360">
    <property type="match status" value="1"/>
</dbReference>
<dbReference type="GO" id="GO:0010181">
    <property type="term" value="F:FMN binding"/>
    <property type="evidence" value="ECO:0007669"/>
    <property type="project" value="InterPro"/>
</dbReference>
<dbReference type="InterPro" id="IPR026816">
    <property type="entry name" value="Flavodoxin_dom"/>
</dbReference>
<sequence>MKSVIIFDSVYGCTKQVAEALADELNRNGCEALLCSLKDSKPESVDCDYLFLGSPTRFGKPTRRMRKFLDTFDLSNFSGTAIAFDTIMQIPENDSNREKMKAKYIDDGSAPTIKSALTQKGIHVSDKVLRVEVSGLKGPLVDNALDAAKEFVNELISH</sequence>
<dbReference type="Pfam" id="PF12724">
    <property type="entry name" value="Flavodoxin_5"/>
    <property type="match status" value="1"/>
</dbReference>
<dbReference type="PROSITE" id="PS50902">
    <property type="entry name" value="FLAVODOXIN_LIKE"/>
    <property type="match status" value="1"/>
</dbReference>
<name>A0A8J8PH20_9ARCH</name>
<proteinExistence type="predicted"/>
<evidence type="ECO:0000259" key="1">
    <source>
        <dbReference type="PROSITE" id="PS50902"/>
    </source>
</evidence>